<comment type="similarity">
    <text evidence="2">Belongs to the lipid A palmitoyltransferase family.</text>
</comment>
<evidence type="ECO:0000256" key="7">
    <source>
        <dbReference type="ARBA" id="ARBA00023315"/>
    </source>
</evidence>
<dbReference type="Pfam" id="PF13505">
    <property type="entry name" value="OMP_b-brl"/>
    <property type="match status" value="1"/>
</dbReference>
<dbReference type="SUPFAM" id="SSF56925">
    <property type="entry name" value="OMPA-like"/>
    <property type="match status" value="2"/>
</dbReference>
<evidence type="ECO:0000313" key="9">
    <source>
        <dbReference type="EMBL" id="MTU43576.1"/>
    </source>
</evidence>
<evidence type="ECO:0000256" key="2">
    <source>
        <dbReference type="ARBA" id="ARBA00006368"/>
    </source>
</evidence>
<sequence>MHSIEKVVKNKINRTIFGAGIIAIASSASAEDSGRSVWEAIVDTLPAGVVSEENSSGSYLSDTWVGMKTIISKGSSGLLLPAYTIHPGYAYKTEKRHNENGYTWGGGISRNFIDSRGNRRIMYAMAFSDSHNNFEPFMGYGWLSRWRLGSTPFYAEAGYTIGLTARGDYKWIPFPAPLPLVGVGTDNFSIYGTYVPFSDIFFFFANMTFDDRKTRHMPDTPKSLFSNKVLIYAGGGWQKTTLKGTPKPSSISSDGAYSAGLRYFVTPEWALDFSVNRSGTHGIHANGSKVGSYKLTSYSLAVQYHFRAAERVKLYAGVGAGYFRSDQQDFKEGWGAKKDIFTPVIQAGGTVAITRNLHVTGGMDLGFPRYKAHSPTDDSFSMRPSPVTFKLALGLAF</sequence>
<dbReference type="InterPro" id="IPR027385">
    <property type="entry name" value="Beta-barrel_OMP"/>
</dbReference>
<dbReference type="EMBL" id="WNCL01000022">
    <property type="protein sequence ID" value="MTU43576.1"/>
    <property type="molecule type" value="Genomic_DNA"/>
</dbReference>
<comment type="caution">
    <text evidence="9">The sequence shown here is derived from an EMBL/GenBank/DDBJ whole genome shotgun (WGS) entry which is preliminary data.</text>
</comment>
<dbReference type="Pfam" id="PF07017">
    <property type="entry name" value="PagP"/>
    <property type="match status" value="1"/>
</dbReference>
<organism evidence="9 10">
    <name type="scientific">Parasutterella excrementihominis</name>
    <dbReference type="NCBI Taxonomy" id="487175"/>
    <lineage>
        <taxon>Bacteria</taxon>
        <taxon>Pseudomonadati</taxon>
        <taxon>Pseudomonadota</taxon>
        <taxon>Betaproteobacteria</taxon>
        <taxon>Burkholderiales</taxon>
        <taxon>Sutterellaceae</taxon>
        <taxon>Parasutterella</taxon>
    </lineage>
</organism>
<dbReference type="Gene3D" id="2.40.160.20">
    <property type="match status" value="2"/>
</dbReference>
<name>A0A6I3S6K6_9BURK</name>
<keyword evidence="7" id="KW-0012">Acyltransferase</keyword>
<comment type="subcellular location">
    <subcellularLocation>
        <location evidence="1">Cell outer membrane</location>
    </subcellularLocation>
</comment>
<accession>A0A6I3S6K6</accession>
<evidence type="ECO:0000256" key="5">
    <source>
        <dbReference type="ARBA" id="ARBA00023136"/>
    </source>
</evidence>
<dbReference type="AlphaFoldDB" id="A0A6I3S6K6"/>
<evidence type="ECO:0000256" key="4">
    <source>
        <dbReference type="ARBA" id="ARBA00022729"/>
    </source>
</evidence>
<dbReference type="Proteomes" id="UP000462362">
    <property type="component" value="Unassembled WGS sequence"/>
</dbReference>
<dbReference type="GO" id="GO:0009279">
    <property type="term" value="C:cell outer membrane"/>
    <property type="evidence" value="ECO:0007669"/>
    <property type="project" value="UniProtKB-SubCell"/>
</dbReference>
<dbReference type="InterPro" id="IPR011250">
    <property type="entry name" value="OMP/PagP_B-barrel"/>
</dbReference>
<evidence type="ECO:0000256" key="1">
    <source>
        <dbReference type="ARBA" id="ARBA00004442"/>
    </source>
</evidence>
<evidence type="ECO:0000256" key="3">
    <source>
        <dbReference type="ARBA" id="ARBA00022679"/>
    </source>
</evidence>
<reference evidence="9 10" key="1">
    <citation type="journal article" date="2019" name="Nat. Med.">
        <title>A library of human gut bacterial isolates paired with longitudinal multiomics data enables mechanistic microbiome research.</title>
        <authorList>
            <person name="Poyet M."/>
            <person name="Groussin M."/>
            <person name="Gibbons S.M."/>
            <person name="Avila-Pacheco J."/>
            <person name="Jiang X."/>
            <person name="Kearney S.M."/>
            <person name="Perrotta A.R."/>
            <person name="Berdy B."/>
            <person name="Zhao S."/>
            <person name="Lieberman T.D."/>
            <person name="Swanson P.K."/>
            <person name="Smith M."/>
            <person name="Roesemann S."/>
            <person name="Alexander J.E."/>
            <person name="Rich S.A."/>
            <person name="Livny J."/>
            <person name="Vlamakis H."/>
            <person name="Clish C."/>
            <person name="Bullock K."/>
            <person name="Deik A."/>
            <person name="Scott J."/>
            <person name="Pierce K.A."/>
            <person name="Xavier R.J."/>
            <person name="Alm E.J."/>
        </authorList>
    </citation>
    <scope>NUCLEOTIDE SEQUENCE [LARGE SCALE GENOMIC DNA]</scope>
    <source>
        <strain evidence="9 10">BIOML-A2</strain>
    </source>
</reference>
<dbReference type="GO" id="GO:0016746">
    <property type="term" value="F:acyltransferase activity"/>
    <property type="evidence" value="ECO:0007669"/>
    <property type="project" value="UniProtKB-KW"/>
</dbReference>
<dbReference type="InterPro" id="IPR009746">
    <property type="entry name" value="LipidA_acyl_PagP"/>
</dbReference>
<gene>
    <name evidence="9" type="ORF">GMD42_08045</name>
</gene>
<proteinExistence type="inferred from homology"/>
<keyword evidence="6" id="KW-0998">Cell outer membrane</keyword>
<evidence type="ECO:0000313" key="10">
    <source>
        <dbReference type="Proteomes" id="UP000462362"/>
    </source>
</evidence>
<keyword evidence="4" id="KW-0732">Signal</keyword>
<evidence type="ECO:0000256" key="6">
    <source>
        <dbReference type="ARBA" id="ARBA00023237"/>
    </source>
</evidence>
<keyword evidence="5" id="KW-0472">Membrane</keyword>
<evidence type="ECO:0000259" key="8">
    <source>
        <dbReference type="Pfam" id="PF13505"/>
    </source>
</evidence>
<keyword evidence="3" id="KW-0808">Transferase</keyword>
<protein>
    <submittedName>
        <fullName evidence="9">Outer membrane beta-barrel protein</fullName>
    </submittedName>
</protein>
<feature type="domain" description="Outer membrane protein beta-barrel" evidence="8">
    <location>
        <begin position="225"/>
        <end position="306"/>
    </location>
</feature>